<dbReference type="Gene3D" id="3.10.180.10">
    <property type="entry name" value="2,3-Dihydroxybiphenyl 1,2-Dioxygenase, domain 1"/>
    <property type="match status" value="1"/>
</dbReference>
<protein>
    <recommendedName>
        <fullName evidence="2">Glyoxalase-like domain-containing protein</fullName>
    </recommendedName>
</protein>
<feature type="domain" description="Glyoxalase-like" evidence="2">
    <location>
        <begin position="60"/>
        <end position="157"/>
    </location>
</feature>
<dbReference type="PANTHER" id="PTHR35908">
    <property type="entry name" value="HYPOTHETICAL FUSION PROTEIN"/>
    <property type="match status" value="1"/>
</dbReference>
<feature type="region of interest" description="Disordered" evidence="1">
    <location>
        <begin position="1"/>
        <end position="52"/>
    </location>
</feature>
<keyword evidence="4" id="KW-1185">Reference proteome</keyword>
<dbReference type="Proteomes" id="UP000320806">
    <property type="component" value="Unassembled WGS sequence"/>
</dbReference>
<comment type="caution">
    <text evidence="3">The sequence shown here is derived from an EMBL/GenBank/DDBJ whole genome shotgun (WGS) entry which is preliminary data.</text>
</comment>
<evidence type="ECO:0000313" key="3">
    <source>
        <dbReference type="EMBL" id="TQJ12864.1"/>
    </source>
</evidence>
<dbReference type="Pfam" id="PF18029">
    <property type="entry name" value="Glyoxalase_6"/>
    <property type="match status" value="1"/>
</dbReference>
<evidence type="ECO:0000256" key="1">
    <source>
        <dbReference type="SAM" id="MobiDB-lite"/>
    </source>
</evidence>
<reference evidence="3 4" key="1">
    <citation type="submission" date="2019-06" db="EMBL/GenBank/DDBJ databases">
        <title>Sequencing the genomes of 1000 actinobacteria strains.</title>
        <authorList>
            <person name="Klenk H.-P."/>
        </authorList>
    </citation>
    <scope>NUCLEOTIDE SEQUENCE [LARGE SCALE GENOMIC DNA]</scope>
    <source>
        <strain evidence="3 4">DSM 19828</strain>
    </source>
</reference>
<dbReference type="EMBL" id="VFMO01000001">
    <property type="protein sequence ID" value="TQJ12864.1"/>
    <property type="molecule type" value="Genomic_DNA"/>
</dbReference>
<dbReference type="InterPro" id="IPR029068">
    <property type="entry name" value="Glyas_Bleomycin-R_OHBP_Dase"/>
</dbReference>
<dbReference type="CDD" id="cd06587">
    <property type="entry name" value="VOC"/>
    <property type="match status" value="1"/>
</dbReference>
<dbReference type="AlphaFoldDB" id="A0A542EC50"/>
<evidence type="ECO:0000313" key="4">
    <source>
        <dbReference type="Proteomes" id="UP000320806"/>
    </source>
</evidence>
<organism evidence="3 4">
    <name type="scientific">Yimella lutea</name>
    <dbReference type="NCBI Taxonomy" id="587872"/>
    <lineage>
        <taxon>Bacteria</taxon>
        <taxon>Bacillati</taxon>
        <taxon>Actinomycetota</taxon>
        <taxon>Actinomycetes</taxon>
        <taxon>Micrococcales</taxon>
        <taxon>Dermacoccaceae</taxon>
        <taxon>Yimella</taxon>
    </lineage>
</organism>
<evidence type="ECO:0000259" key="2">
    <source>
        <dbReference type="Pfam" id="PF18029"/>
    </source>
</evidence>
<dbReference type="InterPro" id="IPR041581">
    <property type="entry name" value="Glyoxalase_6"/>
</dbReference>
<dbReference type="PANTHER" id="PTHR35908:SF1">
    <property type="entry name" value="CONSERVED PROTEIN"/>
    <property type="match status" value="1"/>
</dbReference>
<gene>
    <name evidence="3" type="ORF">FB459_0235</name>
</gene>
<accession>A0A542EC50</accession>
<dbReference type="SUPFAM" id="SSF54593">
    <property type="entry name" value="Glyoxalase/Bleomycin resistance protein/Dihydroxybiphenyl dioxygenase"/>
    <property type="match status" value="1"/>
</dbReference>
<name>A0A542EC50_9MICO</name>
<sequence>MLPVRGLPDDRTWTPIPRPPARRHRRLRGHDPVLNRRLDHPHGDPQPARSLTGDRSIFEIALDTPDHEKIAPFWAAALGYEVDGDEVHGQAGIGPTLWFQHRESADEQRFHLDVRVPHDIAAQRIQQVVDAGGTVVRDGSPAYVVLQDVDGNKACICTNLGRGGWSAP</sequence>
<feature type="compositionally biased region" description="Basic and acidic residues" evidence="1">
    <location>
        <begin position="29"/>
        <end position="43"/>
    </location>
</feature>
<proteinExistence type="predicted"/>